<feature type="domain" description="Uncharacterized protein TP-0789" evidence="1">
    <location>
        <begin position="78"/>
        <end position="261"/>
    </location>
</feature>
<reference evidence="3" key="1">
    <citation type="submission" date="2017-10" db="EMBL/GenBank/DDBJ databases">
        <authorList>
            <person name="Gaisin V.A."/>
            <person name="Rysina M.S."/>
            <person name="Grouzdev D.S."/>
        </authorList>
    </citation>
    <scope>NUCLEOTIDE SEQUENCE [LARGE SCALE GENOMIC DNA]</scope>
    <source>
        <strain evidence="3">V1</strain>
    </source>
</reference>
<accession>A0A317T2M6</accession>
<dbReference type="Gene3D" id="2.50.20.10">
    <property type="entry name" value="Lipoprotein localisation LolA/LolB/LppX"/>
    <property type="match status" value="1"/>
</dbReference>
<sequence>MVKKTLFALVCSALLFPADRNIVFAETDGVTGRDVMVMEDERPDGDDRTSVMKMTLVNKRGSKRVREVSSYSKDYGRDKKSVMVFDRPADVKGTAFLSWEYDDPSREDDKWLYMPAMKKVRRISGASKNEYFMGSDFTYDDMGDRHVDEDTHTLQGEEAVGEQMCWKVESIPVDPDDMYTRKVLWVSKEAYMILKAEYYDKDGLLKVYRVVDFGKEGGFWTVRHSEMENVVRNHKTVMEFSAMRYDTGLGDKLFRVSSIQRGRIH</sequence>
<organism evidence="2 3">
    <name type="scientific">Prosthecochloris marina</name>
    <dbReference type="NCBI Taxonomy" id="2017681"/>
    <lineage>
        <taxon>Bacteria</taxon>
        <taxon>Pseudomonadati</taxon>
        <taxon>Chlorobiota</taxon>
        <taxon>Chlorobiia</taxon>
        <taxon>Chlorobiales</taxon>
        <taxon>Chlorobiaceae</taxon>
        <taxon>Prosthecochloris</taxon>
    </lineage>
</organism>
<keyword evidence="2" id="KW-0449">Lipoprotein</keyword>
<evidence type="ECO:0000313" key="2">
    <source>
        <dbReference type="EMBL" id="PWW80958.1"/>
    </source>
</evidence>
<protein>
    <submittedName>
        <fullName evidence="2">Outer membrane lipoprotein-sorting protein</fullName>
    </submittedName>
</protein>
<dbReference type="Proteomes" id="UP000246278">
    <property type="component" value="Unassembled WGS sequence"/>
</dbReference>
<dbReference type="RefSeq" id="WP_110024394.1">
    <property type="nucleotide sequence ID" value="NZ_PDNZ01000014.1"/>
</dbReference>
<dbReference type="OrthoDB" id="9803781at2"/>
<dbReference type="InterPro" id="IPR033399">
    <property type="entry name" value="TP_0789-like"/>
</dbReference>
<name>A0A317T2M6_9CHLB</name>
<dbReference type="AlphaFoldDB" id="A0A317T2M6"/>
<evidence type="ECO:0000259" key="1">
    <source>
        <dbReference type="Pfam" id="PF17131"/>
    </source>
</evidence>
<evidence type="ECO:0000313" key="3">
    <source>
        <dbReference type="Proteomes" id="UP000246278"/>
    </source>
</evidence>
<dbReference type="EMBL" id="PDNZ01000014">
    <property type="protein sequence ID" value="PWW80958.1"/>
    <property type="molecule type" value="Genomic_DNA"/>
</dbReference>
<dbReference type="Pfam" id="PF17131">
    <property type="entry name" value="LolA_like"/>
    <property type="match status" value="1"/>
</dbReference>
<gene>
    <name evidence="2" type="ORF">CR164_12800</name>
</gene>
<proteinExistence type="predicted"/>
<dbReference type="CDD" id="cd16329">
    <property type="entry name" value="LolA_like"/>
    <property type="match status" value="1"/>
</dbReference>
<comment type="caution">
    <text evidence="2">The sequence shown here is derived from an EMBL/GenBank/DDBJ whole genome shotgun (WGS) entry which is preliminary data.</text>
</comment>
<keyword evidence="3" id="KW-1185">Reference proteome</keyword>